<dbReference type="AlphaFoldDB" id="A0AA50DJM2"/>
<protein>
    <submittedName>
        <fullName evidence="1">CesT family type III secretion system chaperone</fullName>
    </submittedName>
</protein>
<dbReference type="SUPFAM" id="SSF69635">
    <property type="entry name" value="Type III secretory system chaperone-like"/>
    <property type="match status" value="1"/>
</dbReference>
<organism evidence="1 2">
    <name type="scientific">Erwinia pyri</name>
    <dbReference type="NCBI Taxonomy" id="3062598"/>
    <lineage>
        <taxon>Bacteria</taxon>
        <taxon>Pseudomonadati</taxon>
        <taxon>Pseudomonadota</taxon>
        <taxon>Gammaproteobacteria</taxon>
        <taxon>Enterobacterales</taxon>
        <taxon>Erwiniaceae</taxon>
        <taxon>Erwinia</taxon>
    </lineage>
</organism>
<name>A0AA50DJM2_9GAMM</name>
<dbReference type="GO" id="GO:0030254">
    <property type="term" value="P:protein secretion by the type III secretion system"/>
    <property type="evidence" value="ECO:0007669"/>
    <property type="project" value="InterPro"/>
</dbReference>
<evidence type="ECO:0000313" key="2">
    <source>
        <dbReference type="Proteomes" id="UP001228139"/>
    </source>
</evidence>
<dbReference type="KEGG" id="epi:Q3V30_00175"/>
<evidence type="ECO:0000313" key="1">
    <source>
        <dbReference type="EMBL" id="WLS78972.1"/>
    </source>
</evidence>
<reference evidence="1 2" key="1">
    <citation type="submission" date="2023-07" db="EMBL/GenBank/DDBJ databases">
        <title>Pathogenic bacteria of pear tree diseases.</title>
        <authorList>
            <person name="Zhang Z."/>
            <person name="He L."/>
            <person name="Huang R."/>
        </authorList>
    </citation>
    <scope>NUCLEOTIDE SEQUENCE [LARGE SCALE GENOMIC DNA]</scope>
    <source>
        <strain evidence="1 2">DE2</strain>
    </source>
</reference>
<dbReference type="Gene3D" id="3.30.1460.10">
    <property type="match status" value="1"/>
</dbReference>
<dbReference type="Proteomes" id="UP001228139">
    <property type="component" value="Chromosome"/>
</dbReference>
<dbReference type="Pfam" id="PF05932">
    <property type="entry name" value="CesT"/>
    <property type="match status" value="1"/>
</dbReference>
<dbReference type="RefSeq" id="WP_306209325.1">
    <property type="nucleotide sequence ID" value="NZ_CP132353.1"/>
</dbReference>
<sequence>MPVSCAVDRLLRPLLRHLNVNAPALAENQGVNIDFEHISIQFTPLNKDELLMVASLGCLPLEHHKDLAWLLLRQNNFYQPTPAINLTVEGHDKTVLLWSRERFANLDSSALITLFDRLVDRANETVRLISAHRTRF</sequence>
<dbReference type="EMBL" id="CP132353">
    <property type="protein sequence ID" value="WLS78972.1"/>
    <property type="molecule type" value="Genomic_DNA"/>
</dbReference>
<gene>
    <name evidence="1" type="ORF">Q3V30_00175</name>
</gene>
<keyword evidence="2" id="KW-1185">Reference proteome</keyword>
<dbReference type="InterPro" id="IPR010261">
    <property type="entry name" value="Tir_chaperone"/>
</dbReference>
<accession>A0AA50DJM2</accession>
<proteinExistence type="predicted"/>